<evidence type="ECO:0000259" key="2">
    <source>
        <dbReference type="SMART" id="SM00062"/>
    </source>
</evidence>
<feature type="domain" description="Solute-binding protein family 3/N-terminal" evidence="2">
    <location>
        <begin position="39"/>
        <end position="259"/>
    </location>
</feature>
<keyword evidence="1" id="KW-0732">Signal</keyword>
<evidence type="ECO:0000256" key="1">
    <source>
        <dbReference type="ARBA" id="ARBA00022729"/>
    </source>
</evidence>
<dbReference type="EMBL" id="QHKS01000020">
    <property type="protein sequence ID" value="RDJ99833.1"/>
    <property type="molecule type" value="Genomic_DNA"/>
</dbReference>
<dbReference type="SMART" id="SM00062">
    <property type="entry name" value="PBPb"/>
    <property type="match status" value="1"/>
</dbReference>
<name>A0A370N2H3_9BURK</name>
<evidence type="ECO:0000313" key="3">
    <source>
        <dbReference type="EMBL" id="RDJ99833.1"/>
    </source>
</evidence>
<gene>
    <name evidence="3" type="ORF">DLM46_26830</name>
</gene>
<dbReference type="Gene3D" id="3.40.190.10">
    <property type="entry name" value="Periplasmic binding protein-like II"/>
    <property type="match status" value="2"/>
</dbReference>
<evidence type="ECO:0000313" key="4">
    <source>
        <dbReference type="Proteomes" id="UP000254875"/>
    </source>
</evidence>
<dbReference type="RefSeq" id="WP_115105512.1">
    <property type="nucleotide sequence ID" value="NZ_QHKS01000020.1"/>
</dbReference>
<dbReference type="InterPro" id="IPR001638">
    <property type="entry name" value="Solute-binding_3/MltF_N"/>
</dbReference>
<reference evidence="4" key="1">
    <citation type="submission" date="2018-05" db="EMBL/GenBank/DDBJ databases">
        <authorList>
            <person name="Feng T."/>
        </authorList>
    </citation>
    <scope>NUCLEOTIDE SEQUENCE [LARGE SCALE GENOMIC DNA]</scope>
    <source>
        <strain evidence="4">S27</strain>
    </source>
</reference>
<dbReference type="OrthoDB" id="571173at2"/>
<comment type="caution">
    <text evidence="3">The sequence shown here is derived from an EMBL/GenBank/DDBJ whole genome shotgun (WGS) entry which is preliminary data.</text>
</comment>
<dbReference type="AlphaFoldDB" id="A0A370N2H3"/>
<dbReference type="Proteomes" id="UP000254875">
    <property type="component" value="Unassembled WGS sequence"/>
</dbReference>
<dbReference type="PROSITE" id="PS51257">
    <property type="entry name" value="PROKAR_LIPOPROTEIN"/>
    <property type="match status" value="1"/>
</dbReference>
<dbReference type="PANTHER" id="PTHR35936:SF17">
    <property type="entry name" value="ARGININE-BINDING EXTRACELLULAR PROTEIN ARTP"/>
    <property type="match status" value="1"/>
</dbReference>
<sequence>MHTTRWLIAVILGLVLAGCAGIDSAPTPEAKQALAPSGKLRVGLQLGNPLNVVKDAASGEMKGVGYDLGREFARRIGVPFEPVLYPSIGALLEGGKSGAWDVAYFGFTAERATQWDMSAPHVEAEFGYLVPGESSISTLADVDRPGIRVAVQAQSGPELFFSRTLKNATLIHAPSNPGALEAVRSGKADVMGSIKPILFEQSAQLPGSRVLDGRAGTDPHVMALPKGREPGVAYARAFIENAKSEGLIKAAIERAGVHGVIVAPLK</sequence>
<proteinExistence type="predicted"/>
<dbReference type="SUPFAM" id="SSF53850">
    <property type="entry name" value="Periplasmic binding protein-like II"/>
    <property type="match status" value="1"/>
</dbReference>
<organism evidence="3 4">
    <name type="scientific">Paraburkholderia lacunae</name>
    <dbReference type="NCBI Taxonomy" id="2211104"/>
    <lineage>
        <taxon>Bacteria</taxon>
        <taxon>Pseudomonadati</taxon>
        <taxon>Pseudomonadota</taxon>
        <taxon>Betaproteobacteria</taxon>
        <taxon>Burkholderiales</taxon>
        <taxon>Burkholderiaceae</taxon>
        <taxon>Paraburkholderia</taxon>
    </lineage>
</organism>
<dbReference type="PANTHER" id="PTHR35936">
    <property type="entry name" value="MEMBRANE-BOUND LYTIC MUREIN TRANSGLYCOSYLASE F"/>
    <property type="match status" value="1"/>
</dbReference>
<keyword evidence="4" id="KW-1185">Reference proteome</keyword>
<accession>A0A370N2H3</accession>
<protein>
    <submittedName>
        <fullName evidence="3">ABC transporter substrate-binding protein</fullName>
    </submittedName>
</protein>
<dbReference type="Pfam" id="PF00497">
    <property type="entry name" value="SBP_bac_3"/>
    <property type="match status" value="1"/>
</dbReference>